<evidence type="ECO:0000259" key="6">
    <source>
        <dbReference type="PROSITE" id="PS50045"/>
    </source>
</evidence>
<keyword evidence="5" id="KW-0804">Transcription</keyword>
<dbReference type="InterPro" id="IPR002197">
    <property type="entry name" value="HTH_Fis"/>
</dbReference>
<dbReference type="PROSITE" id="PS00675">
    <property type="entry name" value="SIGMA54_INTERACT_1"/>
    <property type="match status" value="1"/>
</dbReference>
<dbReference type="Pfam" id="PF02954">
    <property type="entry name" value="HTH_8"/>
    <property type="match status" value="1"/>
</dbReference>
<dbReference type="Pfam" id="PF00158">
    <property type="entry name" value="Sigma54_activat"/>
    <property type="match status" value="1"/>
</dbReference>
<dbReference type="InterPro" id="IPR013767">
    <property type="entry name" value="PAS_fold"/>
</dbReference>
<dbReference type="SMART" id="SM00382">
    <property type="entry name" value="AAA"/>
    <property type="match status" value="1"/>
</dbReference>
<keyword evidence="9" id="KW-1185">Reference proteome</keyword>
<evidence type="ECO:0000256" key="1">
    <source>
        <dbReference type="ARBA" id="ARBA00022741"/>
    </source>
</evidence>
<name>A0ABQ5ZY73_9GAMM</name>
<dbReference type="InterPro" id="IPR025662">
    <property type="entry name" value="Sigma_54_int_dom_ATP-bd_1"/>
</dbReference>
<evidence type="ECO:0000256" key="3">
    <source>
        <dbReference type="ARBA" id="ARBA00023015"/>
    </source>
</evidence>
<dbReference type="InterPro" id="IPR035965">
    <property type="entry name" value="PAS-like_dom_sf"/>
</dbReference>
<dbReference type="SUPFAM" id="SSF55785">
    <property type="entry name" value="PYP-like sensor domain (PAS domain)"/>
    <property type="match status" value="1"/>
</dbReference>
<protein>
    <submittedName>
        <fullName evidence="8">Sigma-54-dependent Fis family transcriptional regulator</fullName>
    </submittedName>
</protein>
<comment type="caution">
    <text evidence="8">The sequence shown here is derived from an EMBL/GenBank/DDBJ whole genome shotgun (WGS) entry which is preliminary data.</text>
</comment>
<organism evidence="8 9">
    <name type="scientific">Marinospirillum insulare</name>
    <dbReference type="NCBI Taxonomy" id="217169"/>
    <lineage>
        <taxon>Bacteria</taxon>
        <taxon>Pseudomonadati</taxon>
        <taxon>Pseudomonadota</taxon>
        <taxon>Gammaproteobacteria</taxon>
        <taxon>Oceanospirillales</taxon>
        <taxon>Oceanospirillaceae</taxon>
        <taxon>Marinospirillum</taxon>
    </lineage>
</organism>
<sequence>MNIHLGRDLASLNLALDALDEWVVVVDESAKILFINQPYAQFLGVKRETSYGRYVVDVIENTRMHLVVENGQEELSKLQEIRGRHMIANRYPIRQAGKVIGAIGFVLYHDTHEWRQMNTQIKALVSELDFYRRALDKEQTGAHYHINDLIGRSPLIKAVNEKIKKVAGGDASVLIRGESGTGKELYAHALHLLSERSKAPFIKINCAAIPENLLESELFGYAEGAFTGAKRGGKQGKFQLADKGTLFLDEIGDMPLTMQAKLLRVLQDREIEAVGSNRLVKIDVRLVTATHQPLEKLVEAGEFREDLYYRINVVSVDLPPLRDRREDIPALAEHFLNRLAARTGRRAPKLTADALTRMLEYAWPGNVREMENAIESAFYLSQGYKISLQALPSSLTAGVSVVDKSLVQGTLKEQLAMAEKDILEQALITCKGNRQLAAKMLGIGKTTIYDKLSRYELTNESFIG</sequence>
<dbReference type="InterPro" id="IPR009057">
    <property type="entry name" value="Homeodomain-like_sf"/>
</dbReference>
<dbReference type="SUPFAM" id="SSF52540">
    <property type="entry name" value="P-loop containing nucleoside triphosphate hydrolases"/>
    <property type="match status" value="1"/>
</dbReference>
<dbReference type="SMART" id="SM00091">
    <property type="entry name" value="PAS"/>
    <property type="match status" value="1"/>
</dbReference>
<keyword evidence="4" id="KW-0238">DNA-binding</keyword>
<evidence type="ECO:0000256" key="5">
    <source>
        <dbReference type="ARBA" id="ARBA00023163"/>
    </source>
</evidence>
<dbReference type="Gene3D" id="3.30.450.20">
    <property type="entry name" value="PAS domain"/>
    <property type="match status" value="1"/>
</dbReference>
<dbReference type="PROSITE" id="PS50045">
    <property type="entry name" value="SIGMA54_INTERACT_4"/>
    <property type="match status" value="1"/>
</dbReference>
<dbReference type="RefSeq" id="WP_051610536.1">
    <property type="nucleotide sequence ID" value="NZ_BSOR01000077.1"/>
</dbReference>
<dbReference type="SUPFAM" id="SSF46689">
    <property type="entry name" value="Homeodomain-like"/>
    <property type="match status" value="1"/>
</dbReference>
<dbReference type="InterPro" id="IPR000014">
    <property type="entry name" value="PAS"/>
</dbReference>
<evidence type="ECO:0000259" key="7">
    <source>
        <dbReference type="PROSITE" id="PS50112"/>
    </source>
</evidence>
<dbReference type="PANTHER" id="PTHR32071:SF117">
    <property type="entry name" value="PTS-DEPENDENT DIHYDROXYACETONE KINASE OPERON REGULATORY PROTEIN-RELATED"/>
    <property type="match status" value="1"/>
</dbReference>
<dbReference type="CDD" id="cd00130">
    <property type="entry name" value="PAS"/>
    <property type="match status" value="1"/>
</dbReference>
<feature type="domain" description="PAS" evidence="7">
    <location>
        <begin position="8"/>
        <end position="56"/>
    </location>
</feature>
<accession>A0ABQ5ZY73</accession>
<dbReference type="Gene3D" id="1.10.8.60">
    <property type="match status" value="1"/>
</dbReference>
<dbReference type="Pfam" id="PF25601">
    <property type="entry name" value="AAA_lid_14"/>
    <property type="match status" value="1"/>
</dbReference>
<feature type="domain" description="Sigma-54 factor interaction" evidence="6">
    <location>
        <begin position="149"/>
        <end position="379"/>
    </location>
</feature>
<keyword evidence="1" id="KW-0547">Nucleotide-binding</keyword>
<dbReference type="Gene3D" id="3.40.50.300">
    <property type="entry name" value="P-loop containing nucleotide triphosphate hydrolases"/>
    <property type="match status" value="1"/>
</dbReference>
<dbReference type="PROSITE" id="PS00676">
    <property type="entry name" value="SIGMA54_INTERACT_2"/>
    <property type="match status" value="1"/>
</dbReference>
<dbReference type="InterPro" id="IPR025943">
    <property type="entry name" value="Sigma_54_int_dom_ATP-bd_2"/>
</dbReference>
<evidence type="ECO:0000313" key="9">
    <source>
        <dbReference type="Proteomes" id="UP001156682"/>
    </source>
</evidence>
<dbReference type="InterPro" id="IPR002078">
    <property type="entry name" value="Sigma_54_int"/>
</dbReference>
<dbReference type="Gene3D" id="1.10.10.60">
    <property type="entry name" value="Homeodomain-like"/>
    <property type="match status" value="1"/>
</dbReference>
<reference evidence="9" key="1">
    <citation type="journal article" date="2019" name="Int. J. Syst. Evol. Microbiol.">
        <title>The Global Catalogue of Microorganisms (GCM) 10K type strain sequencing project: providing services to taxonomists for standard genome sequencing and annotation.</title>
        <authorList>
            <consortium name="The Broad Institute Genomics Platform"/>
            <consortium name="The Broad Institute Genome Sequencing Center for Infectious Disease"/>
            <person name="Wu L."/>
            <person name="Ma J."/>
        </authorList>
    </citation>
    <scope>NUCLEOTIDE SEQUENCE [LARGE SCALE GENOMIC DNA]</scope>
    <source>
        <strain evidence="9">NBRC 100033</strain>
    </source>
</reference>
<dbReference type="Proteomes" id="UP001156682">
    <property type="component" value="Unassembled WGS sequence"/>
</dbReference>
<evidence type="ECO:0000256" key="2">
    <source>
        <dbReference type="ARBA" id="ARBA00022840"/>
    </source>
</evidence>
<dbReference type="CDD" id="cd00009">
    <property type="entry name" value="AAA"/>
    <property type="match status" value="1"/>
</dbReference>
<proteinExistence type="predicted"/>
<dbReference type="PRINTS" id="PR01590">
    <property type="entry name" value="HTHFIS"/>
</dbReference>
<dbReference type="PANTHER" id="PTHR32071">
    <property type="entry name" value="TRANSCRIPTIONAL REGULATORY PROTEIN"/>
    <property type="match status" value="1"/>
</dbReference>
<dbReference type="PROSITE" id="PS50112">
    <property type="entry name" value="PAS"/>
    <property type="match status" value="1"/>
</dbReference>
<dbReference type="InterPro" id="IPR003593">
    <property type="entry name" value="AAA+_ATPase"/>
</dbReference>
<dbReference type="InterPro" id="IPR058031">
    <property type="entry name" value="AAA_lid_NorR"/>
</dbReference>
<keyword evidence="3" id="KW-0805">Transcription regulation</keyword>
<dbReference type="Pfam" id="PF00989">
    <property type="entry name" value="PAS"/>
    <property type="match status" value="1"/>
</dbReference>
<dbReference type="InterPro" id="IPR027417">
    <property type="entry name" value="P-loop_NTPase"/>
</dbReference>
<keyword evidence="2" id="KW-0067">ATP-binding</keyword>
<evidence type="ECO:0000313" key="8">
    <source>
        <dbReference type="EMBL" id="GLR65155.1"/>
    </source>
</evidence>
<evidence type="ECO:0000256" key="4">
    <source>
        <dbReference type="ARBA" id="ARBA00023125"/>
    </source>
</evidence>
<dbReference type="EMBL" id="BSOR01000077">
    <property type="protein sequence ID" value="GLR65155.1"/>
    <property type="molecule type" value="Genomic_DNA"/>
</dbReference>
<gene>
    <name evidence="8" type="ORF">GCM10007878_25940</name>
</gene>